<keyword evidence="3" id="KW-1185">Reference proteome</keyword>
<dbReference type="InterPro" id="IPR057746">
    <property type="entry name" value="CpnT-like_N"/>
</dbReference>
<gene>
    <name evidence="2" type="ORF">HNP84_007936</name>
</gene>
<proteinExistence type="predicted"/>
<dbReference type="Proteomes" id="UP000578449">
    <property type="component" value="Unassembled WGS sequence"/>
</dbReference>
<dbReference type="AlphaFoldDB" id="A0A840PJT9"/>
<protein>
    <recommendedName>
        <fullName evidence="1">Outer membrane channel protein CpnT-like N-terminal domain-containing protein</fullName>
    </recommendedName>
</protein>
<evidence type="ECO:0000313" key="2">
    <source>
        <dbReference type="EMBL" id="MBB5138183.1"/>
    </source>
</evidence>
<evidence type="ECO:0000313" key="3">
    <source>
        <dbReference type="Proteomes" id="UP000578449"/>
    </source>
</evidence>
<feature type="domain" description="Outer membrane channel protein CpnT-like N-terminal" evidence="1">
    <location>
        <begin position="36"/>
        <end position="159"/>
    </location>
</feature>
<sequence length="324" mass="34579">MSALGSVLGFAGRHPAWTAGVAGGVTGGAFVTAMLGVEWPEGDPDKLRQAADIWDELAGKLETSTTAANTAASLVWRDNAGAGIDAFREMWTGTFAPYPAAIAATCRRIAAACRQYADVLETVQKTLLVLAIQLYINMLYTIAWGWATAGISTLATRLVERAFKSRAWFAKKFLRTTVGRIVDRLLYYTLDSIAYAGGQQAIQWGVFAASGVRRDQSGAEVTSLGENAEQFYRNFVANMAFNGVADASLLIPGLNRIADTRTGGFVARMLGSTTYTSVDNILQGRWDDPLPDWDQMIAKLIVHGSRAARPPGGTATSGTAASAP</sequence>
<comment type="caution">
    <text evidence="2">The sequence shown here is derived from an EMBL/GenBank/DDBJ whole genome shotgun (WGS) entry which is preliminary data.</text>
</comment>
<reference evidence="2 3" key="1">
    <citation type="submission" date="2020-08" db="EMBL/GenBank/DDBJ databases">
        <title>Genomic Encyclopedia of Type Strains, Phase IV (KMG-IV): sequencing the most valuable type-strain genomes for metagenomic binning, comparative biology and taxonomic classification.</title>
        <authorList>
            <person name="Goeker M."/>
        </authorList>
    </citation>
    <scope>NUCLEOTIDE SEQUENCE [LARGE SCALE GENOMIC DNA]</scope>
    <source>
        <strain evidence="2 3">DSM 45615</strain>
    </source>
</reference>
<dbReference type="EMBL" id="JACHGN010000022">
    <property type="protein sequence ID" value="MBB5138183.1"/>
    <property type="molecule type" value="Genomic_DNA"/>
</dbReference>
<name>A0A840PJT9_9ACTN</name>
<evidence type="ECO:0000259" key="1">
    <source>
        <dbReference type="Pfam" id="PF25547"/>
    </source>
</evidence>
<accession>A0A840PJT9</accession>
<dbReference type="Pfam" id="PF25547">
    <property type="entry name" value="WXG100_2"/>
    <property type="match status" value="1"/>
</dbReference>
<dbReference type="RefSeq" id="WP_185055067.1">
    <property type="nucleotide sequence ID" value="NZ_BAABIX010000018.1"/>
</dbReference>
<organism evidence="2 3">
    <name type="scientific">Thermocatellispora tengchongensis</name>
    <dbReference type="NCBI Taxonomy" id="1073253"/>
    <lineage>
        <taxon>Bacteria</taxon>
        <taxon>Bacillati</taxon>
        <taxon>Actinomycetota</taxon>
        <taxon>Actinomycetes</taxon>
        <taxon>Streptosporangiales</taxon>
        <taxon>Streptosporangiaceae</taxon>
        <taxon>Thermocatellispora</taxon>
    </lineage>
</organism>